<protein>
    <submittedName>
        <fullName evidence="2">Putative secreted peptide</fullName>
    </submittedName>
</protein>
<feature type="transmembrane region" description="Helical" evidence="1">
    <location>
        <begin position="6"/>
        <end position="34"/>
    </location>
</feature>
<dbReference type="AlphaFoldDB" id="A0A2M3ZT42"/>
<evidence type="ECO:0000256" key="1">
    <source>
        <dbReference type="SAM" id="Phobius"/>
    </source>
</evidence>
<organism evidence="2">
    <name type="scientific">Anopheles braziliensis</name>
    <dbReference type="NCBI Taxonomy" id="58242"/>
    <lineage>
        <taxon>Eukaryota</taxon>
        <taxon>Metazoa</taxon>
        <taxon>Ecdysozoa</taxon>
        <taxon>Arthropoda</taxon>
        <taxon>Hexapoda</taxon>
        <taxon>Insecta</taxon>
        <taxon>Pterygota</taxon>
        <taxon>Neoptera</taxon>
        <taxon>Endopterygota</taxon>
        <taxon>Diptera</taxon>
        <taxon>Nematocera</taxon>
        <taxon>Culicoidea</taxon>
        <taxon>Culicidae</taxon>
        <taxon>Anophelinae</taxon>
        <taxon>Anopheles</taxon>
    </lineage>
</organism>
<keyword evidence="1" id="KW-0472">Membrane</keyword>
<reference evidence="2" key="1">
    <citation type="submission" date="2018-01" db="EMBL/GenBank/DDBJ databases">
        <title>An insight into the sialome of Amazonian anophelines.</title>
        <authorList>
            <person name="Ribeiro J.M."/>
            <person name="Scarpassa V."/>
            <person name="Calvo E."/>
        </authorList>
    </citation>
    <scope>NUCLEOTIDE SEQUENCE</scope>
    <source>
        <tissue evidence="2">Salivary glands</tissue>
    </source>
</reference>
<evidence type="ECO:0000313" key="2">
    <source>
        <dbReference type="EMBL" id="MBW31711.1"/>
    </source>
</evidence>
<name>A0A2M3ZT42_9DIPT</name>
<accession>A0A2M3ZT42</accession>
<dbReference type="EMBL" id="GGFM01010960">
    <property type="protein sequence ID" value="MBW31711.1"/>
    <property type="molecule type" value="Transcribed_RNA"/>
</dbReference>
<proteinExistence type="predicted"/>
<sequence>MARYDYGWLICMVRTRFGCLELSFLVLAFIFSFLQSGRPRSLSKRERSFLAPFAVLDFGARKCCDNICNRTRQKQ</sequence>
<keyword evidence="1" id="KW-0812">Transmembrane</keyword>
<keyword evidence="1" id="KW-1133">Transmembrane helix</keyword>